<gene>
    <name evidence="1" type="ORF">E2C01_095408</name>
</gene>
<keyword evidence="2" id="KW-1185">Reference proteome</keyword>
<protein>
    <submittedName>
        <fullName evidence="1">Uncharacterized protein</fullName>
    </submittedName>
</protein>
<dbReference type="Proteomes" id="UP000324222">
    <property type="component" value="Unassembled WGS sequence"/>
</dbReference>
<comment type="caution">
    <text evidence="1">The sequence shown here is derived from an EMBL/GenBank/DDBJ whole genome shotgun (WGS) entry which is preliminary data.</text>
</comment>
<organism evidence="1 2">
    <name type="scientific">Portunus trituberculatus</name>
    <name type="common">Swimming crab</name>
    <name type="synonym">Neptunus trituberculatus</name>
    <dbReference type="NCBI Taxonomy" id="210409"/>
    <lineage>
        <taxon>Eukaryota</taxon>
        <taxon>Metazoa</taxon>
        <taxon>Ecdysozoa</taxon>
        <taxon>Arthropoda</taxon>
        <taxon>Crustacea</taxon>
        <taxon>Multicrustacea</taxon>
        <taxon>Malacostraca</taxon>
        <taxon>Eumalacostraca</taxon>
        <taxon>Eucarida</taxon>
        <taxon>Decapoda</taxon>
        <taxon>Pleocyemata</taxon>
        <taxon>Brachyura</taxon>
        <taxon>Eubrachyura</taxon>
        <taxon>Portunoidea</taxon>
        <taxon>Portunidae</taxon>
        <taxon>Portuninae</taxon>
        <taxon>Portunus</taxon>
    </lineage>
</organism>
<reference evidence="1 2" key="1">
    <citation type="submission" date="2019-05" db="EMBL/GenBank/DDBJ databases">
        <title>Another draft genome of Portunus trituberculatus and its Hox gene families provides insights of decapod evolution.</title>
        <authorList>
            <person name="Jeong J.-H."/>
            <person name="Song I."/>
            <person name="Kim S."/>
            <person name="Choi T."/>
            <person name="Kim D."/>
            <person name="Ryu S."/>
            <person name="Kim W."/>
        </authorList>
    </citation>
    <scope>NUCLEOTIDE SEQUENCE [LARGE SCALE GENOMIC DNA]</scope>
    <source>
        <tissue evidence="1">Muscle</tissue>
    </source>
</reference>
<accession>A0A5B7JPR6</accession>
<evidence type="ECO:0000313" key="2">
    <source>
        <dbReference type="Proteomes" id="UP000324222"/>
    </source>
</evidence>
<evidence type="ECO:0000313" key="1">
    <source>
        <dbReference type="EMBL" id="MPC99961.1"/>
    </source>
</evidence>
<dbReference type="AlphaFoldDB" id="A0A5B7JPR6"/>
<proteinExistence type="predicted"/>
<name>A0A5B7JPR6_PORTR</name>
<sequence length="66" mass="7362">MYTAYLVEMKWLTAQEEVHLVSLCKGFNSAPSYYRPVSETWMSISFPLIPSLGSDQATPLPPLDGP</sequence>
<dbReference type="EMBL" id="VSRR010120695">
    <property type="protein sequence ID" value="MPC99961.1"/>
    <property type="molecule type" value="Genomic_DNA"/>
</dbReference>